<comment type="similarity">
    <text evidence="1">Belongs to the CutA family.</text>
</comment>
<comment type="caution">
    <text evidence="2">The sequence shown here is derived from an EMBL/GenBank/DDBJ whole genome shotgun (WGS) entry which is preliminary data.</text>
</comment>
<dbReference type="InterPro" id="IPR011322">
    <property type="entry name" value="N-reg_PII-like_a/b"/>
</dbReference>
<dbReference type="PANTHER" id="PTHR23419">
    <property type="entry name" value="DIVALENT CATION TOLERANCE CUTA-RELATED"/>
    <property type="match status" value="1"/>
</dbReference>
<reference evidence="2 3" key="1">
    <citation type="journal article" date="2016" name="Nat. Commun.">
        <title>Thousands of microbial genomes shed light on interconnected biogeochemical processes in an aquifer system.</title>
        <authorList>
            <person name="Anantharaman K."/>
            <person name="Brown C.T."/>
            <person name="Hug L.A."/>
            <person name="Sharon I."/>
            <person name="Castelle C.J."/>
            <person name="Probst A.J."/>
            <person name="Thomas B.C."/>
            <person name="Singh A."/>
            <person name="Wilkins M.J."/>
            <person name="Karaoz U."/>
            <person name="Brodie E.L."/>
            <person name="Williams K.H."/>
            <person name="Hubbard S.S."/>
            <person name="Banfield J.F."/>
        </authorList>
    </citation>
    <scope>NUCLEOTIDE SEQUENCE [LARGE SCALE GENOMIC DNA]</scope>
</reference>
<dbReference type="PANTHER" id="PTHR23419:SF8">
    <property type="entry name" value="FI09726P"/>
    <property type="match status" value="1"/>
</dbReference>
<sequence>MILIFTTIHKKADALKIGKALLKLKLIACYNLFPVESAYWWKGKILDDNETLMILKTKEANFDKCQSYIKKHSGYEVPEIVAIKASKVDKSYLGWINKETKR</sequence>
<gene>
    <name evidence="2" type="ORF">A2693_02590</name>
</gene>
<dbReference type="EMBL" id="MFAY01000044">
    <property type="protein sequence ID" value="OGD88257.1"/>
    <property type="molecule type" value="Genomic_DNA"/>
</dbReference>
<dbReference type="GO" id="GO:0005507">
    <property type="term" value="F:copper ion binding"/>
    <property type="evidence" value="ECO:0007669"/>
    <property type="project" value="TreeGrafter"/>
</dbReference>
<dbReference type="Pfam" id="PF03091">
    <property type="entry name" value="CutA1"/>
    <property type="match status" value="1"/>
</dbReference>
<name>A0A1F5G8U0_9BACT</name>
<dbReference type="InterPro" id="IPR004323">
    <property type="entry name" value="Ion_tolerance_CutA"/>
</dbReference>
<evidence type="ECO:0008006" key="4">
    <source>
        <dbReference type="Google" id="ProtNLM"/>
    </source>
</evidence>
<proteinExistence type="inferred from homology"/>
<accession>A0A1F5G8U0</accession>
<evidence type="ECO:0000313" key="2">
    <source>
        <dbReference type="EMBL" id="OGD88257.1"/>
    </source>
</evidence>
<evidence type="ECO:0000313" key="3">
    <source>
        <dbReference type="Proteomes" id="UP000178577"/>
    </source>
</evidence>
<dbReference type="Gene3D" id="3.30.70.120">
    <property type="match status" value="1"/>
</dbReference>
<dbReference type="SUPFAM" id="SSF54913">
    <property type="entry name" value="GlnB-like"/>
    <property type="match status" value="1"/>
</dbReference>
<dbReference type="Proteomes" id="UP000178577">
    <property type="component" value="Unassembled WGS sequence"/>
</dbReference>
<dbReference type="AlphaFoldDB" id="A0A1F5G8U0"/>
<dbReference type="InterPro" id="IPR015867">
    <property type="entry name" value="N-reg_PII/ATP_PRibTrfase_C"/>
</dbReference>
<dbReference type="GO" id="GO:0010038">
    <property type="term" value="P:response to metal ion"/>
    <property type="evidence" value="ECO:0007669"/>
    <property type="project" value="InterPro"/>
</dbReference>
<evidence type="ECO:0000256" key="1">
    <source>
        <dbReference type="ARBA" id="ARBA00010169"/>
    </source>
</evidence>
<organism evidence="2 3">
    <name type="scientific">Candidatus Curtissbacteria bacterium RIFCSPHIGHO2_01_FULL_40_12</name>
    <dbReference type="NCBI Taxonomy" id="1797710"/>
    <lineage>
        <taxon>Bacteria</taxon>
        <taxon>Candidatus Curtissiibacteriota</taxon>
    </lineage>
</organism>
<protein>
    <recommendedName>
        <fullName evidence="4">Divalent-cation tolerance protein CutA</fullName>
    </recommendedName>
</protein>